<gene>
    <name evidence="2" type="ORF">ACFQE1_20330</name>
</gene>
<name>A0ABD5S583_9EURY</name>
<feature type="transmembrane region" description="Helical" evidence="1">
    <location>
        <begin position="30"/>
        <end position="48"/>
    </location>
</feature>
<organism evidence="2 3">
    <name type="scientific">Halobium palmae</name>
    <dbReference type="NCBI Taxonomy" id="1776492"/>
    <lineage>
        <taxon>Archaea</taxon>
        <taxon>Methanobacteriati</taxon>
        <taxon>Methanobacteriota</taxon>
        <taxon>Stenosarchaea group</taxon>
        <taxon>Halobacteria</taxon>
        <taxon>Halobacteriales</taxon>
        <taxon>Haloferacaceae</taxon>
        <taxon>Halobium</taxon>
    </lineage>
</organism>
<comment type="caution">
    <text evidence="2">The sequence shown here is derived from an EMBL/GenBank/DDBJ whole genome shotgun (WGS) entry which is preliminary data.</text>
</comment>
<protein>
    <submittedName>
        <fullName evidence="2">Na+/H+ antiporter NhaC family protein</fullName>
    </submittedName>
</protein>
<sequence length="122" mass="12635">VLAFAAYLVAGAQLAGQPLDVAASLEGVSPWGLLHLLSIGVVILTAVAGRHIIEAISWGLVLSAVLNVLLGWTGLVDVRVTDMVVFNAPETSGVASTLASALRCWSVDVPMPLRSNCEASSR</sequence>
<accession>A0ABD5S583</accession>
<evidence type="ECO:0000256" key="1">
    <source>
        <dbReference type="SAM" id="Phobius"/>
    </source>
</evidence>
<keyword evidence="3" id="KW-1185">Reference proteome</keyword>
<evidence type="ECO:0000313" key="2">
    <source>
        <dbReference type="EMBL" id="MFC6726671.1"/>
    </source>
</evidence>
<keyword evidence="1" id="KW-1133">Transmembrane helix</keyword>
<dbReference type="AlphaFoldDB" id="A0ABD5S583"/>
<dbReference type="EMBL" id="JBHSWU010001301">
    <property type="protein sequence ID" value="MFC6726671.1"/>
    <property type="molecule type" value="Genomic_DNA"/>
</dbReference>
<feature type="non-terminal residue" evidence="2">
    <location>
        <position position="1"/>
    </location>
</feature>
<dbReference type="Proteomes" id="UP001596328">
    <property type="component" value="Unassembled WGS sequence"/>
</dbReference>
<keyword evidence="1" id="KW-0812">Transmembrane</keyword>
<keyword evidence="1" id="KW-0472">Membrane</keyword>
<reference evidence="2 3" key="1">
    <citation type="journal article" date="2019" name="Int. J. Syst. Evol. Microbiol.">
        <title>The Global Catalogue of Microorganisms (GCM) 10K type strain sequencing project: providing services to taxonomists for standard genome sequencing and annotation.</title>
        <authorList>
            <consortium name="The Broad Institute Genomics Platform"/>
            <consortium name="The Broad Institute Genome Sequencing Center for Infectious Disease"/>
            <person name="Wu L."/>
            <person name="Ma J."/>
        </authorList>
    </citation>
    <scope>NUCLEOTIDE SEQUENCE [LARGE SCALE GENOMIC DNA]</scope>
    <source>
        <strain evidence="2 3">NBRC 111368</strain>
    </source>
</reference>
<evidence type="ECO:0000313" key="3">
    <source>
        <dbReference type="Proteomes" id="UP001596328"/>
    </source>
</evidence>
<proteinExistence type="predicted"/>
<feature type="transmembrane region" description="Helical" evidence="1">
    <location>
        <begin position="55"/>
        <end position="75"/>
    </location>
</feature>